<reference evidence="1 2" key="1">
    <citation type="journal article" date="2021" name="Hortic Res">
        <title>High-quality reference genome and annotation aids understanding of berry development for evergreen blueberry (Vaccinium darrowii).</title>
        <authorList>
            <person name="Yu J."/>
            <person name="Hulse-Kemp A.M."/>
            <person name="Babiker E."/>
            <person name="Staton M."/>
        </authorList>
    </citation>
    <scope>NUCLEOTIDE SEQUENCE [LARGE SCALE GENOMIC DNA]</scope>
    <source>
        <strain evidence="2">cv. NJ 8807/NJ 8810</strain>
        <tissue evidence="1">Young leaf</tissue>
    </source>
</reference>
<protein>
    <submittedName>
        <fullName evidence="1">Uncharacterized protein</fullName>
    </submittedName>
</protein>
<name>A0ACB7XDD0_9ERIC</name>
<keyword evidence="2" id="KW-1185">Reference proteome</keyword>
<comment type="caution">
    <text evidence="1">The sequence shown here is derived from an EMBL/GenBank/DDBJ whole genome shotgun (WGS) entry which is preliminary data.</text>
</comment>
<organism evidence="1 2">
    <name type="scientific">Vaccinium darrowii</name>
    <dbReference type="NCBI Taxonomy" id="229202"/>
    <lineage>
        <taxon>Eukaryota</taxon>
        <taxon>Viridiplantae</taxon>
        <taxon>Streptophyta</taxon>
        <taxon>Embryophyta</taxon>
        <taxon>Tracheophyta</taxon>
        <taxon>Spermatophyta</taxon>
        <taxon>Magnoliopsida</taxon>
        <taxon>eudicotyledons</taxon>
        <taxon>Gunneridae</taxon>
        <taxon>Pentapetalae</taxon>
        <taxon>asterids</taxon>
        <taxon>Ericales</taxon>
        <taxon>Ericaceae</taxon>
        <taxon>Vaccinioideae</taxon>
        <taxon>Vaccinieae</taxon>
        <taxon>Vaccinium</taxon>
    </lineage>
</organism>
<evidence type="ECO:0000313" key="1">
    <source>
        <dbReference type="EMBL" id="KAH7838699.1"/>
    </source>
</evidence>
<proteinExistence type="predicted"/>
<evidence type="ECO:0000313" key="2">
    <source>
        <dbReference type="Proteomes" id="UP000828048"/>
    </source>
</evidence>
<accession>A0ACB7XDD0</accession>
<dbReference type="EMBL" id="CM037156">
    <property type="protein sequence ID" value="KAH7838699.1"/>
    <property type="molecule type" value="Genomic_DNA"/>
</dbReference>
<gene>
    <name evidence="1" type="ORF">Vadar_030039</name>
</gene>
<sequence>MEKVCAILLLCSMVIALPLVRGIDESPDAVEKWFQNHSKMKEKVTKLHFYLHDQWTGKNPTAVRVAQANTTSQSPTLFGSVVVIDDALTTGPEPNSTEVGRAQGSYAMAGLNEAVVLMSMNFVFSSGKHNGSALSILGRNPALHPYRELPIVGGSGVFRLARGIATAKTYFFNNTTGDAIVEYNVAIPVVPTVRVVITFTKFVELQPTEQFYTPFSSPRHLVDDGPSTRSEEDSETHYSSLMSTSSASTSSSSFLSTSSASTALPRRSTSRLSSASKFLKQPPLPPPTVAQQSDPFAIPSGYSWSSFDEKSRKMKKSKSIRKTR</sequence>
<dbReference type="Proteomes" id="UP000828048">
    <property type="component" value="Chromosome 6"/>
</dbReference>